<dbReference type="InterPro" id="IPR036374">
    <property type="entry name" value="OxRdtase_Mopterin-bd_sf"/>
</dbReference>
<gene>
    <name evidence="3" type="ORF">SAMN04487968_10218</name>
</gene>
<dbReference type="InterPro" id="IPR014756">
    <property type="entry name" value="Ig_E-set"/>
</dbReference>
<keyword evidence="1" id="KW-0472">Membrane</keyword>
<dbReference type="GO" id="GO:0008482">
    <property type="term" value="F:sulfite oxidase activity"/>
    <property type="evidence" value="ECO:0007669"/>
    <property type="project" value="TreeGrafter"/>
</dbReference>
<evidence type="ECO:0000313" key="3">
    <source>
        <dbReference type="EMBL" id="SFB84728.1"/>
    </source>
</evidence>
<feature type="transmembrane region" description="Helical" evidence="1">
    <location>
        <begin position="120"/>
        <end position="144"/>
    </location>
</feature>
<reference evidence="3 4" key="1">
    <citation type="submission" date="2016-10" db="EMBL/GenBank/DDBJ databases">
        <authorList>
            <person name="de Groot N.N."/>
        </authorList>
    </citation>
    <scope>NUCLEOTIDE SEQUENCE [LARGE SCALE GENOMIC DNA]</scope>
    <source>
        <strain evidence="3 4">CGMCC 1.7056</strain>
    </source>
</reference>
<dbReference type="SUPFAM" id="SSF81296">
    <property type="entry name" value="E set domains"/>
    <property type="match status" value="1"/>
</dbReference>
<evidence type="ECO:0000313" key="4">
    <source>
        <dbReference type="Proteomes" id="UP000198832"/>
    </source>
</evidence>
<dbReference type="GO" id="GO:0043546">
    <property type="term" value="F:molybdopterin cofactor binding"/>
    <property type="evidence" value="ECO:0007669"/>
    <property type="project" value="TreeGrafter"/>
</dbReference>
<proteinExistence type="predicted"/>
<dbReference type="RefSeq" id="WP_091120053.1">
    <property type="nucleotide sequence ID" value="NZ_FOLB01000002.1"/>
</dbReference>
<feature type="transmembrane region" description="Helical" evidence="1">
    <location>
        <begin position="94"/>
        <end position="114"/>
    </location>
</feature>
<dbReference type="OrthoDB" id="9795587at2"/>
<feature type="transmembrane region" description="Helical" evidence="1">
    <location>
        <begin position="156"/>
        <end position="174"/>
    </location>
</feature>
<organism evidence="3 4">
    <name type="scientific">Nocardioides terrae</name>
    <dbReference type="NCBI Taxonomy" id="574651"/>
    <lineage>
        <taxon>Bacteria</taxon>
        <taxon>Bacillati</taxon>
        <taxon>Actinomycetota</taxon>
        <taxon>Actinomycetes</taxon>
        <taxon>Propionibacteriales</taxon>
        <taxon>Nocardioidaceae</taxon>
        <taxon>Nocardioides</taxon>
    </lineage>
</organism>
<dbReference type="EMBL" id="FOLB01000002">
    <property type="protein sequence ID" value="SFB84728.1"/>
    <property type="molecule type" value="Genomic_DNA"/>
</dbReference>
<dbReference type="AlphaFoldDB" id="A0A1I1EH84"/>
<dbReference type="STRING" id="574651.SAMN04487968_10218"/>
<dbReference type="GO" id="GO:0006790">
    <property type="term" value="P:sulfur compound metabolic process"/>
    <property type="evidence" value="ECO:0007669"/>
    <property type="project" value="TreeGrafter"/>
</dbReference>
<feature type="transmembrane region" description="Helical" evidence="1">
    <location>
        <begin position="7"/>
        <end position="26"/>
    </location>
</feature>
<feature type="domain" description="Oxidoreductase molybdopterin-binding" evidence="2">
    <location>
        <begin position="230"/>
        <end position="382"/>
    </location>
</feature>
<dbReference type="Gene3D" id="3.90.420.10">
    <property type="entry name" value="Oxidoreductase, molybdopterin-binding domain"/>
    <property type="match status" value="1"/>
</dbReference>
<dbReference type="SUPFAM" id="SSF56524">
    <property type="entry name" value="Oxidoreductase molybdopterin-binding domain"/>
    <property type="match status" value="1"/>
</dbReference>
<sequence length="503" mass="52573">MSEQRGAWALSGALSGVAGLAVSYLVTALAGGDESPVAAVAEQVIRLTPGGVAERAIRSVGHADKPLLVTGVIVVVTVLSGLVGLFARRTDTGLALPAAAYGVLAAVGLAAVLAQPAPHAPGVLGTVVGWMAWVGFFALLTRPIATPLGEESRRRFLATTGGVAAASVVAAYVGRVAGRHRREVGAARRALDLSGVTPPQVDPTYDLGVAHQPPWLTPADEFYRIDTAIVPPAVEPGDWRLRIHGMVDRPLELTFDELLGRQATEEWMTLNCVSNTVGGDLIGNAWWSGVRIAPLLAEAGVQAGADGVLQTSADGWTCLTPVEALTDDRGAMLAFAQNGEPLTVEHGFPVRVIVPGLYGYVSATKWVVDLEVTRFEDAQGYWTDKGWSAQGPVKLASRIDVPRTGDAVDAGDVVVAGTAWQQHTGIGKVEISVDGGRWQAAELGAVPGADTWVQWRATVALDKGDHQIRARATSAAGEVQTSVRAEPAPDGATGWHSVEIHVS</sequence>
<keyword evidence="1" id="KW-0812">Transmembrane</keyword>
<dbReference type="PANTHER" id="PTHR19372">
    <property type="entry name" value="SULFITE REDUCTASE"/>
    <property type="match status" value="1"/>
</dbReference>
<dbReference type="Proteomes" id="UP000198832">
    <property type="component" value="Unassembled WGS sequence"/>
</dbReference>
<evidence type="ECO:0000256" key="1">
    <source>
        <dbReference type="SAM" id="Phobius"/>
    </source>
</evidence>
<feature type="transmembrane region" description="Helical" evidence="1">
    <location>
        <begin position="67"/>
        <end position="87"/>
    </location>
</feature>
<name>A0A1I1EH84_9ACTN</name>
<evidence type="ECO:0000259" key="2">
    <source>
        <dbReference type="Pfam" id="PF00174"/>
    </source>
</evidence>
<accession>A0A1I1EH84</accession>
<dbReference type="PANTHER" id="PTHR19372:SF7">
    <property type="entry name" value="SULFITE OXIDASE, MITOCHONDRIAL"/>
    <property type="match status" value="1"/>
</dbReference>
<dbReference type="Gene3D" id="2.60.40.650">
    <property type="match status" value="1"/>
</dbReference>
<dbReference type="GO" id="GO:0020037">
    <property type="term" value="F:heme binding"/>
    <property type="evidence" value="ECO:0007669"/>
    <property type="project" value="TreeGrafter"/>
</dbReference>
<protein>
    <submittedName>
        <fullName evidence="3">DMSO/TMAO reductase YedYZ, molybdopterin-dependent catalytic subunit</fullName>
    </submittedName>
</protein>
<keyword evidence="1" id="KW-1133">Transmembrane helix</keyword>
<dbReference type="Pfam" id="PF00174">
    <property type="entry name" value="Oxidored_molyb"/>
    <property type="match status" value="1"/>
</dbReference>
<dbReference type="InterPro" id="IPR000572">
    <property type="entry name" value="OxRdtase_Mopterin-bd_dom"/>
</dbReference>
<keyword evidence="4" id="KW-1185">Reference proteome</keyword>